<dbReference type="CDD" id="cd12148">
    <property type="entry name" value="fungal_TF_MHR"/>
    <property type="match status" value="1"/>
</dbReference>
<reference evidence="8 9" key="1">
    <citation type="submission" date="2024-07" db="EMBL/GenBank/DDBJ databases">
        <title>Section-level genome sequencing and comparative genomics of Aspergillus sections Usti and Cavernicolus.</title>
        <authorList>
            <consortium name="Lawrence Berkeley National Laboratory"/>
            <person name="Nybo J.L."/>
            <person name="Vesth T.C."/>
            <person name="Theobald S."/>
            <person name="Frisvad J.C."/>
            <person name="Larsen T.O."/>
            <person name="Kjaerboelling I."/>
            <person name="Rothschild-Mancinelli K."/>
            <person name="Lyhne E.K."/>
            <person name="Kogle M.E."/>
            <person name="Barry K."/>
            <person name="Clum A."/>
            <person name="Na H."/>
            <person name="Ledsgaard L."/>
            <person name="Lin J."/>
            <person name="Lipzen A."/>
            <person name="Kuo A."/>
            <person name="Riley R."/>
            <person name="Mondo S."/>
            <person name="Labutti K."/>
            <person name="Haridas S."/>
            <person name="Pangalinan J."/>
            <person name="Salamov A.A."/>
            <person name="Simmons B.A."/>
            <person name="Magnuson J.K."/>
            <person name="Chen J."/>
            <person name="Drula E."/>
            <person name="Henrissat B."/>
            <person name="Wiebenga A."/>
            <person name="Lubbers R.J."/>
            <person name="Gomes A.C."/>
            <person name="Makela M.R."/>
            <person name="Stajich J."/>
            <person name="Grigoriev I.V."/>
            <person name="Mortensen U.H."/>
            <person name="De Vries R.P."/>
            <person name="Baker S.E."/>
            <person name="Andersen M.R."/>
        </authorList>
    </citation>
    <scope>NUCLEOTIDE SEQUENCE [LARGE SCALE GENOMIC DNA]</scope>
    <source>
        <strain evidence="8 9">CBS 209.92</strain>
    </source>
</reference>
<dbReference type="Gene3D" id="4.10.240.10">
    <property type="entry name" value="Zn(2)-C6 fungal-type DNA-binding domain"/>
    <property type="match status" value="1"/>
</dbReference>
<proteinExistence type="predicted"/>
<keyword evidence="2" id="KW-0805">Transcription regulation</keyword>
<dbReference type="SUPFAM" id="SSF57701">
    <property type="entry name" value="Zn2/Cys6 DNA-binding domain"/>
    <property type="match status" value="1"/>
</dbReference>
<evidence type="ECO:0000256" key="2">
    <source>
        <dbReference type="ARBA" id="ARBA00023015"/>
    </source>
</evidence>
<dbReference type="PANTHER" id="PTHR47256:SF10">
    <property type="entry name" value="ZN(II)2CYS6 TRANSCRIPTION FACTOR (EUROFUNG)"/>
    <property type="match status" value="1"/>
</dbReference>
<dbReference type="PROSITE" id="PS00463">
    <property type="entry name" value="ZN2_CY6_FUNGAL_1"/>
    <property type="match status" value="1"/>
</dbReference>
<keyword evidence="9" id="KW-1185">Reference proteome</keyword>
<evidence type="ECO:0000256" key="3">
    <source>
        <dbReference type="ARBA" id="ARBA00023125"/>
    </source>
</evidence>
<dbReference type="InterPro" id="IPR036864">
    <property type="entry name" value="Zn2-C6_fun-type_DNA-bd_sf"/>
</dbReference>
<organism evidence="8 9">
    <name type="scientific">Aspergillus keveii</name>
    <dbReference type="NCBI Taxonomy" id="714993"/>
    <lineage>
        <taxon>Eukaryota</taxon>
        <taxon>Fungi</taxon>
        <taxon>Dikarya</taxon>
        <taxon>Ascomycota</taxon>
        <taxon>Pezizomycotina</taxon>
        <taxon>Eurotiomycetes</taxon>
        <taxon>Eurotiomycetidae</taxon>
        <taxon>Eurotiales</taxon>
        <taxon>Aspergillaceae</taxon>
        <taxon>Aspergillus</taxon>
        <taxon>Aspergillus subgen. Nidulantes</taxon>
    </lineage>
</organism>
<evidence type="ECO:0000256" key="6">
    <source>
        <dbReference type="SAM" id="MobiDB-lite"/>
    </source>
</evidence>
<gene>
    <name evidence="8" type="ORF">BJX66DRAFT_350963</name>
</gene>
<evidence type="ECO:0000313" key="9">
    <source>
        <dbReference type="Proteomes" id="UP001610563"/>
    </source>
</evidence>
<dbReference type="Proteomes" id="UP001610563">
    <property type="component" value="Unassembled WGS sequence"/>
</dbReference>
<feature type="compositionally biased region" description="Polar residues" evidence="6">
    <location>
        <begin position="169"/>
        <end position="180"/>
    </location>
</feature>
<feature type="region of interest" description="Disordered" evidence="6">
    <location>
        <begin position="144"/>
        <end position="180"/>
    </location>
</feature>
<dbReference type="Pfam" id="PF00172">
    <property type="entry name" value="Zn_clus"/>
    <property type="match status" value="1"/>
</dbReference>
<keyword evidence="3" id="KW-0238">DNA-binding</keyword>
<dbReference type="InterPro" id="IPR053187">
    <property type="entry name" value="Notoamide_regulator"/>
</dbReference>
<dbReference type="SMART" id="SM00066">
    <property type="entry name" value="GAL4"/>
    <property type="match status" value="1"/>
</dbReference>
<evidence type="ECO:0000256" key="5">
    <source>
        <dbReference type="ARBA" id="ARBA00023242"/>
    </source>
</evidence>
<dbReference type="PROSITE" id="PS50048">
    <property type="entry name" value="ZN2_CY6_FUNGAL_2"/>
    <property type="match status" value="1"/>
</dbReference>
<protein>
    <submittedName>
        <fullName evidence="8">Fungal-specific transcription factor domain-containing protein</fullName>
    </submittedName>
</protein>
<sequence length="630" mass="71140">MASSKDKHLPTIAPGPGPLREYKPLTKNKKSSSACLPCKQAKRKCTGRPAPCKACENNKSECVFDESKDLRRKLAAKQTSKDLAKTSEDLEYYRRVLRILVGQLRTSIGEQLEDLLTVVRQGRGDLDEVATNVLERFPHAFETAVPEGSPADASDTSSEGLRSPEDLQSVGSQDSSSAMVNHSRISIRELCDTPLLRVECRAWTAVTQDDHLVSHLISVYFTWDHPLMQVVDQNLFLEHMKLGDTRSKFCSPMLVNSILALASIYSHYPEVYGAPGDVYSRGQHFFEEAERQWKAQEGRPSLANIQALALMSHNLKLQGKDNASWLYLRQAVQLEQDIGIFRSSSSRPSEWDRMSDELKYSSARTAWGVFIMNSHMSMESRRISNLELPRLMLSEMDGPQSDTTWVPYPVRDREDYPERLANLPYVLSKMVDLTETVLDIQSLFFDKAFNMGIDKVWKEVDSLYSRLEEFLKSLPDTEVIDGEPIPQMLFLHIKCHQVIISLLGLLLEQRNTETSLDPSTIEWVQTKQIHAATQIADYLDLYCRHYGLPHTPSLIFGPAKSGALTLLPFLNDESVNAAFSVLWKFLGSFSRQFPAAKDALFEIYSVLDSSPNPLPEEVVASVHRRDSECS</sequence>
<feature type="region of interest" description="Disordered" evidence="6">
    <location>
        <begin position="1"/>
        <end position="31"/>
    </location>
</feature>
<evidence type="ECO:0000259" key="7">
    <source>
        <dbReference type="PROSITE" id="PS50048"/>
    </source>
</evidence>
<keyword evidence="1" id="KW-0479">Metal-binding</keyword>
<dbReference type="InterPro" id="IPR001138">
    <property type="entry name" value="Zn2Cys6_DnaBD"/>
</dbReference>
<evidence type="ECO:0000256" key="4">
    <source>
        <dbReference type="ARBA" id="ARBA00023163"/>
    </source>
</evidence>
<dbReference type="PANTHER" id="PTHR47256">
    <property type="entry name" value="ZN(II)2CYS6 TRANSCRIPTION FACTOR (EUROFUNG)-RELATED"/>
    <property type="match status" value="1"/>
</dbReference>
<accession>A0ABR4GMJ3</accession>
<feature type="domain" description="Zn(2)-C6 fungal-type" evidence="7">
    <location>
        <begin position="34"/>
        <end position="64"/>
    </location>
</feature>
<comment type="caution">
    <text evidence="8">The sequence shown here is derived from an EMBL/GenBank/DDBJ whole genome shotgun (WGS) entry which is preliminary data.</text>
</comment>
<name>A0ABR4GMJ3_9EURO</name>
<dbReference type="Pfam" id="PF04082">
    <property type="entry name" value="Fungal_trans"/>
    <property type="match status" value="1"/>
</dbReference>
<dbReference type="InterPro" id="IPR007219">
    <property type="entry name" value="XnlR_reg_dom"/>
</dbReference>
<evidence type="ECO:0000256" key="1">
    <source>
        <dbReference type="ARBA" id="ARBA00022723"/>
    </source>
</evidence>
<keyword evidence="4" id="KW-0804">Transcription</keyword>
<evidence type="ECO:0000313" key="8">
    <source>
        <dbReference type="EMBL" id="KAL2800285.1"/>
    </source>
</evidence>
<keyword evidence="5" id="KW-0539">Nucleus</keyword>
<dbReference type="EMBL" id="JBFTWV010000004">
    <property type="protein sequence ID" value="KAL2800285.1"/>
    <property type="molecule type" value="Genomic_DNA"/>
</dbReference>
<dbReference type="CDD" id="cd00067">
    <property type="entry name" value="GAL4"/>
    <property type="match status" value="1"/>
</dbReference>